<dbReference type="PANTHER" id="PTHR22939:SF129">
    <property type="entry name" value="SERINE PROTEASE HTRA2, MITOCHONDRIAL"/>
    <property type="match status" value="1"/>
</dbReference>
<dbReference type="SUPFAM" id="SSF50494">
    <property type="entry name" value="Trypsin-like serine proteases"/>
    <property type="match status" value="1"/>
</dbReference>
<dbReference type="Pfam" id="PF13365">
    <property type="entry name" value="Trypsin_2"/>
    <property type="match status" value="1"/>
</dbReference>
<dbReference type="PROSITE" id="PS50106">
    <property type="entry name" value="PDZ"/>
    <property type="match status" value="1"/>
</dbReference>
<evidence type="ECO:0000256" key="1">
    <source>
        <dbReference type="ARBA" id="ARBA00010541"/>
    </source>
</evidence>
<protein>
    <submittedName>
        <fullName evidence="7">Trypsin-like peptidase domain-containing protein</fullName>
    </submittedName>
</protein>
<dbReference type="AlphaFoldDB" id="A0A936NDI3"/>
<dbReference type="GO" id="GO:0004252">
    <property type="term" value="F:serine-type endopeptidase activity"/>
    <property type="evidence" value="ECO:0007669"/>
    <property type="project" value="InterPro"/>
</dbReference>
<name>A0A936NDI3_9ACTN</name>
<dbReference type="InterPro" id="IPR001478">
    <property type="entry name" value="PDZ"/>
</dbReference>
<feature type="transmembrane region" description="Helical" evidence="5">
    <location>
        <begin position="85"/>
        <end position="107"/>
    </location>
</feature>
<evidence type="ECO:0000256" key="5">
    <source>
        <dbReference type="SAM" id="Phobius"/>
    </source>
</evidence>
<keyword evidence="5" id="KW-1133">Transmembrane helix</keyword>
<dbReference type="EMBL" id="JADJZA010000007">
    <property type="protein sequence ID" value="MBK9297413.1"/>
    <property type="molecule type" value="Genomic_DNA"/>
</dbReference>
<accession>A0A936NDI3</accession>
<comment type="similarity">
    <text evidence="1">Belongs to the peptidase S1C family.</text>
</comment>
<dbReference type="SUPFAM" id="SSF50156">
    <property type="entry name" value="PDZ domain-like"/>
    <property type="match status" value="1"/>
</dbReference>
<dbReference type="PANTHER" id="PTHR22939">
    <property type="entry name" value="SERINE PROTEASE FAMILY S1C HTRA-RELATED"/>
    <property type="match status" value="1"/>
</dbReference>
<dbReference type="SMART" id="SM00228">
    <property type="entry name" value="PDZ"/>
    <property type="match status" value="1"/>
</dbReference>
<feature type="compositionally biased region" description="Low complexity" evidence="4">
    <location>
        <begin position="54"/>
        <end position="67"/>
    </location>
</feature>
<keyword evidence="5" id="KW-0812">Transmembrane</keyword>
<dbReference type="GO" id="GO:0006508">
    <property type="term" value="P:proteolysis"/>
    <property type="evidence" value="ECO:0007669"/>
    <property type="project" value="UniProtKB-KW"/>
</dbReference>
<organism evidence="7 8">
    <name type="scientific">Candidatus Neomicrothrix subdominans</name>
    <dbReference type="NCBI Taxonomy" id="2954438"/>
    <lineage>
        <taxon>Bacteria</taxon>
        <taxon>Bacillati</taxon>
        <taxon>Actinomycetota</taxon>
        <taxon>Acidimicrobiia</taxon>
        <taxon>Acidimicrobiales</taxon>
        <taxon>Microthrixaceae</taxon>
        <taxon>Candidatus Neomicrothrix</taxon>
    </lineage>
</organism>
<feature type="domain" description="PDZ" evidence="6">
    <location>
        <begin position="343"/>
        <end position="418"/>
    </location>
</feature>
<comment type="caution">
    <text evidence="7">The sequence shown here is derived from an EMBL/GenBank/DDBJ whole genome shotgun (WGS) entry which is preliminary data.</text>
</comment>
<keyword evidence="5" id="KW-0472">Membrane</keyword>
<keyword evidence="3" id="KW-0378">Hydrolase</keyword>
<evidence type="ECO:0000256" key="3">
    <source>
        <dbReference type="ARBA" id="ARBA00022801"/>
    </source>
</evidence>
<proteinExistence type="inferred from homology"/>
<dbReference type="Gene3D" id="2.30.42.10">
    <property type="match status" value="1"/>
</dbReference>
<dbReference type="InterPro" id="IPR036034">
    <property type="entry name" value="PDZ_sf"/>
</dbReference>
<sequence>MESESVHPGAGGLTSSGNEAGRDGSPLPHFSPAGTPPRPGATEAEAKSPPIFVGAPLGGSPAAPSGGEPQGSDRRGGGAGHWRSAVIGGVVGALVTSMVVGALLVLAPRREITEIRPSDELRREALDIGTLLELVRPSVVAVNTGEQTGDGMFASAGSGVVLSDEGLVLTNAHVVSGAQSISVDLFDGRTRPAKLVGSFPERDVAVIQLQDLEKPVVPVELGRSSDLKVGDQVVAIGNALGLGEDPSVTSGIVSATGRSIPGPSGQLVDLIQTDAAINPGNSGGPLVDVSGRLVGINTAFAANSQNISFALEIDSVMPFVEDIESGDSPVTADSPFLGVRTQDVEALPADVKTNFDVQVDAGAFVASVVPDSGAADGGLQKGDVIVEIDGRTVTSSQQVGDLVAASKPGTELSVVFLRSGARQSIDATVGRVGG</sequence>
<feature type="region of interest" description="Disordered" evidence="4">
    <location>
        <begin position="1"/>
        <end position="80"/>
    </location>
</feature>
<evidence type="ECO:0000256" key="2">
    <source>
        <dbReference type="ARBA" id="ARBA00022670"/>
    </source>
</evidence>
<dbReference type="PRINTS" id="PR00834">
    <property type="entry name" value="PROTEASES2C"/>
</dbReference>
<evidence type="ECO:0000259" key="6">
    <source>
        <dbReference type="PROSITE" id="PS50106"/>
    </source>
</evidence>
<evidence type="ECO:0000256" key="4">
    <source>
        <dbReference type="SAM" id="MobiDB-lite"/>
    </source>
</evidence>
<reference evidence="7 8" key="1">
    <citation type="submission" date="2020-10" db="EMBL/GenBank/DDBJ databases">
        <title>Connecting structure to function with the recovery of over 1000 high-quality activated sludge metagenome-assembled genomes encoding full-length rRNA genes using long-read sequencing.</title>
        <authorList>
            <person name="Singleton C.M."/>
            <person name="Petriglieri F."/>
            <person name="Kristensen J.M."/>
            <person name="Kirkegaard R.H."/>
            <person name="Michaelsen T.Y."/>
            <person name="Andersen M.H."/>
            <person name="Karst S.M."/>
            <person name="Dueholm M.S."/>
            <person name="Nielsen P.H."/>
            <person name="Albertsen M."/>
        </authorList>
    </citation>
    <scope>NUCLEOTIDE SEQUENCE [LARGE SCALE GENOMIC DNA]</scope>
    <source>
        <strain evidence="7">Lyne_18-Q3-R50-59_MAXAC.006</strain>
    </source>
</reference>
<keyword evidence="2" id="KW-0645">Protease</keyword>
<dbReference type="Pfam" id="PF13180">
    <property type="entry name" value="PDZ_2"/>
    <property type="match status" value="1"/>
</dbReference>
<dbReference type="Gene3D" id="2.40.10.120">
    <property type="match status" value="1"/>
</dbReference>
<dbReference type="InterPro" id="IPR001940">
    <property type="entry name" value="Peptidase_S1C"/>
</dbReference>
<dbReference type="Proteomes" id="UP000727993">
    <property type="component" value="Unassembled WGS sequence"/>
</dbReference>
<evidence type="ECO:0000313" key="8">
    <source>
        <dbReference type="Proteomes" id="UP000727993"/>
    </source>
</evidence>
<evidence type="ECO:0000313" key="7">
    <source>
        <dbReference type="EMBL" id="MBK9297413.1"/>
    </source>
</evidence>
<gene>
    <name evidence="7" type="ORF">IPN02_11390</name>
</gene>
<dbReference type="InterPro" id="IPR009003">
    <property type="entry name" value="Peptidase_S1_PA"/>
</dbReference>